<comment type="caution">
    <text evidence="1">The sequence shown here is derived from an EMBL/GenBank/DDBJ whole genome shotgun (WGS) entry which is preliminary data.</text>
</comment>
<sequence length="52" mass="5888">INVAKDLCNNKNSCEIVDAVKVENKNEQAALFDSKELEKINPLMNINRKNTI</sequence>
<protein>
    <submittedName>
        <fullName evidence="1">14791_t:CDS:1</fullName>
    </submittedName>
</protein>
<reference evidence="1" key="1">
    <citation type="submission" date="2021-06" db="EMBL/GenBank/DDBJ databases">
        <authorList>
            <person name="Kallberg Y."/>
            <person name="Tangrot J."/>
            <person name="Rosling A."/>
        </authorList>
    </citation>
    <scope>NUCLEOTIDE SEQUENCE</scope>
    <source>
        <strain evidence="1">MA453B</strain>
    </source>
</reference>
<gene>
    <name evidence="1" type="ORF">DERYTH_LOCUS10363</name>
</gene>
<name>A0A9N9DVJ4_9GLOM</name>
<evidence type="ECO:0000313" key="2">
    <source>
        <dbReference type="Proteomes" id="UP000789405"/>
    </source>
</evidence>
<evidence type="ECO:0000313" key="1">
    <source>
        <dbReference type="EMBL" id="CAG8654465.1"/>
    </source>
</evidence>
<proteinExistence type="predicted"/>
<feature type="non-terminal residue" evidence="1">
    <location>
        <position position="1"/>
    </location>
</feature>
<keyword evidence="2" id="KW-1185">Reference proteome</keyword>
<accession>A0A9N9DVJ4</accession>
<dbReference type="EMBL" id="CAJVPY010005994">
    <property type="protein sequence ID" value="CAG8654465.1"/>
    <property type="molecule type" value="Genomic_DNA"/>
</dbReference>
<dbReference type="Proteomes" id="UP000789405">
    <property type="component" value="Unassembled WGS sequence"/>
</dbReference>
<organism evidence="1 2">
    <name type="scientific">Dentiscutata erythropus</name>
    <dbReference type="NCBI Taxonomy" id="1348616"/>
    <lineage>
        <taxon>Eukaryota</taxon>
        <taxon>Fungi</taxon>
        <taxon>Fungi incertae sedis</taxon>
        <taxon>Mucoromycota</taxon>
        <taxon>Glomeromycotina</taxon>
        <taxon>Glomeromycetes</taxon>
        <taxon>Diversisporales</taxon>
        <taxon>Gigasporaceae</taxon>
        <taxon>Dentiscutata</taxon>
    </lineage>
</organism>
<dbReference type="AlphaFoldDB" id="A0A9N9DVJ4"/>